<sequence>MALIEIEVAYAKPDKQKIIVLQANEGITAIQAVERSGMVRFFPEISLETIELGIFSQACSQDTQLKNGDRVEIYRQLVCDPKEMRRQRARR</sequence>
<evidence type="ECO:0000313" key="4">
    <source>
        <dbReference type="Proteomes" id="UP000254601"/>
    </source>
</evidence>
<dbReference type="PANTHER" id="PTHR37483">
    <property type="entry name" value="UPF0125 PROTEIN RATB"/>
    <property type="match status" value="1"/>
</dbReference>
<organism evidence="3 4">
    <name type="scientific">Suttonella ornithocola</name>
    <dbReference type="NCBI Taxonomy" id="279832"/>
    <lineage>
        <taxon>Bacteria</taxon>
        <taxon>Pseudomonadati</taxon>
        <taxon>Pseudomonadota</taxon>
        <taxon>Gammaproteobacteria</taxon>
        <taxon>Cardiobacteriales</taxon>
        <taxon>Cardiobacteriaceae</taxon>
        <taxon>Suttonella</taxon>
    </lineage>
</organism>
<dbReference type="EMBL" id="UHIC01000001">
    <property type="protein sequence ID" value="SUO97697.1"/>
    <property type="molecule type" value="Genomic_DNA"/>
</dbReference>
<accession>A0A380N1R5</accession>
<proteinExistence type="inferred from homology"/>
<dbReference type="Proteomes" id="UP000254601">
    <property type="component" value="Unassembled WGS sequence"/>
</dbReference>
<gene>
    <name evidence="3" type="ORF">NCTC13337_02571</name>
</gene>
<dbReference type="RefSeq" id="WP_072577101.1">
    <property type="nucleotide sequence ID" value="NZ_LWHB01000132.1"/>
</dbReference>
<dbReference type="OrthoDB" id="9796575at2"/>
<dbReference type="SUPFAM" id="SSF54285">
    <property type="entry name" value="MoaD/ThiS"/>
    <property type="match status" value="1"/>
</dbReference>
<dbReference type="InterPro" id="IPR005346">
    <property type="entry name" value="RnfH"/>
</dbReference>
<comment type="similarity">
    <text evidence="1 2">Belongs to the UPF0125 (RnfH) family.</text>
</comment>
<dbReference type="HAMAP" id="MF_00460">
    <property type="entry name" value="UPF0125_RnfH"/>
    <property type="match status" value="1"/>
</dbReference>
<dbReference type="Gene3D" id="3.10.20.280">
    <property type="entry name" value="RnfH-like"/>
    <property type="match status" value="1"/>
</dbReference>
<dbReference type="NCBIfam" id="NF002490">
    <property type="entry name" value="PRK01777.1"/>
    <property type="match status" value="1"/>
</dbReference>
<name>A0A380N1R5_9GAMM</name>
<evidence type="ECO:0000313" key="3">
    <source>
        <dbReference type="EMBL" id="SUO97697.1"/>
    </source>
</evidence>
<dbReference type="InterPro" id="IPR016155">
    <property type="entry name" value="Mopterin_synth/thiamin_S_b"/>
</dbReference>
<dbReference type="InterPro" id="IPR037021">
    <property type="entry name" value="RnfH_sf"/>
</dbReference>
<keyword evidence="4" id="KW-1185">Reference proteome</keyword>
<dbReference type="PANTHER" id="PTHR37483:SF1">
    <property type="entry name" value="UPF0125 PROTEIN RATB"/>
    <property type="match status" value="1"/>
</dbReference>
<protein>
    <recommendedName>
        <fullName evidence="2">UPF0125 protein NCTC13337_02571</fullName>
    </recommendedName>
</protein>
<evidence type="ECO:0000256" key="1">
    <source>
        <dbReference type="ARBA" id="ARBA00010645"/>
    </source>
</evidence>
<evidence type="ECO:0000256" key="2">
    <source>
        <dbReference type="HAMAP-Rule" id="MF_00460"/>
    </source>
</evidence>
<reference evidence="3 4" key="1">
    <citation type="submission" date="2018-06" db="EMBL/GenBank/DDBJ databases">
        <authorList>
            <consortium name="Pathogen Informatics"/>
            <person name="Doyle S."/>
        </authorList>
    </citation>
    <scope>NUCLEOTIDE SEQUENCE [LARGE SCALE GENOMIC DNA]</scope>
    <source>
        <strain evidence="3 4">NCTC13337</strain>
    </source>
</reference>
<dbReference type="AlphaFoldDB" id="A0A380N1R5"/>
<dbReference type="Pfam" id="PF03658">
    <property type="entry name" value="Ub-RnfH"/>
    <property type="match status" value="1"/>
</dbReference>